<dbReference type="InterPro" id="IPR007375">
    <property type="entry name" value="SoxG"/>
</dbReference>
<dbReference type="Pfam" id="PF04268">
    <property type="entry name" value="SoxG"/>
    <property type="match status" value="1"/>
</dbReference>
<evidence type="ECO:0000313" key="1">
    <source>
        <dbReference type="EMBL" id="QEX17865.1"/>
    </source>
</evidence>
<dbReference type="Proteomes" id="UP000326202">
    <property type="component" value="Chromosome"/>
</dbReference>
<dbReference type="Gene3D" id="3.30.70.1520">
    <property type="entry name" value="Heterotetrameric sarcosine oxidase"/>
    <property type="match status" value="1"/>
</dbReference>
<gene>
    <name evidence="1" type="primary">soxG</name>
    <name evidence="1" type="ORF">FRZ44_31680</name>
</gene>
<dbReference type="Gene3D" id="3.30.1360.120">
    <property type="entry name" value="Probable tRNA modification gtpase trme, domain 1"/>
    <property type="match status" value="1"/>
</dbReference>
<accession>A0A5J6MMU3</accession>
<dbReference type="InterPro" id="IPR027266">
    <property type="entry name" value="TrmE/GcvT-like"/>
</dbReference>
<dbReference type="EMBL" id="CP042906">
    <property type="protein sequence ID" value="QEX17865.1"/>
    <property type="molecule type" value="Genomic_DNA"/>
</dbReference>
<dbReference type="RefSeq" id="WP_151178080.1">
    <property type="nucleotide sequence ID" value="NZ_CP042906.1"/>
</dbReference>
<reference evidence="1 2" key="1">
    <citation type="submission" date="2019-08" db="EMBL/GenBank/DDBJ databases">
        <title>Hyperibacter terrae gen. nov., sp. nov. and Hyperibacter viscosus sp. nov., two new members in the family Rhodospirillaceae isolated from the rhizosphere of Hypericum perforatum.</title>
        <authorList>
            <person name="Noviana Z."/>
        </authorList>
    </citation>
    <scope>NUCLEOTIDE SEQUENCE [LARGE SCALE GENOMIC DNA]</scope>
    <source>
        <strain evidence="1 2">R5913</strain>
    </source>
</reference>
<organism evidence="1 2">
    <name type="scientific">Hypericibacter terrae</name>
    <dbReference type="NCBI Taxonomy" id="2602015"/>
    <lineage>
        <taxon>Bacteria</taxon>
        <taxon>Pseudomonadati</taxon>
        <taxon>Pseudomonadota</taxon>
        <taxon>Alphaproteobacteria</taxon>
        <taxon>Rhodospirillales</taxon>
        <taxon>Dongiaceae</taxon>
        <taxon>Hypericibacter</taxon>
    </lineage>
</organism>
<proteinExistence type="predicted"/>
<name>A0A5J6MMU3_9PROT</name>
<evidence type="ECO:0000313" key="2">
    <source>
        <dbReference type="Proteomes" id="UP000326202"/>
    </source>
</evidence>
<sequence length="206" mass="22368">MVEPYLRRSPLAHLGLRARAASQTGVLQEAEIVLAERPHRCQINLRGNVVDPAFADAVRQATGLALPQAPNSVARAGELRALWLGPNEWLVIGPAGREADLSRSLRTSLTGQHAAVTDVSEARSCILVAGPKARELLARGISLDLHPRVFGPGRCAQTGLAGANIFLEQIDDRPGYEISVLNSFTDHLWRWLERAGEDYRIAVASD</sequence>
<dbReference type="OrthoDB" id="9814782at2"/>
<dbReference type="AlphaFoldDB" id="A0A5J6MMU3"/>
<protein>
    <submittedName>
        <fullName evidence="1">Sarcosine oxidase subunit gamma</fullName>
    </submittedName>
</protein>
<keyword evidence="2" id="KW-1185">Reference proteome</keyword>
<dbReference type="KEGG" id="htq:FRZ44_31680"/>
<dbReference type="SUPFAM" id="SSF103025">
    <property type="entry name" value="Folate-binding domain"/>
    <property type="match status" value="1"/>
</dbReference>